<dbReference type="AlphaFoldDB" id="A0A553HPD7"/>
<gene>
    <name evidence="3" type="ORF">FHL15_009255</name>
</gene>
<name>A0A553HPD7_9PEZI</name>
<proteinExistence type="predicted"/>
<dbReference type="InterPro" id="IPR010730">
    <property type="entry name" value="HET"/>
</dbReference>
<keyword evidence="1" id="KW-0812">Transmembrane</keyword>
<evidence type="ECO:0000313" key="3">
    <source>
        <dbReference type="EMBL" id="TRX89822.1"/>
    </source>
</evidence>
<dbReference type="InterPro" id="IPR052895">
    <property type="entry name" value="HetReg/Transcr_Mod"/>
</dbReference>
<reference evidence="4" key="1">
    <citation type="submission" date="2019-06" db="EMBL/GenBank/DDBJ databases">
        <title>Draft genome sequence of the griseofulvin-producing fungus Xylaria cubensis strain G536.</title>
        <authorList>
            <person name="Mead M.E."/>
            <person name="Raja H.A."/>
            <person name="Steenwyk J.L."/>
            <person name="Knowles S.L."/>
            <person name="Oberlies N.H."/>
            <person name="Rokas A."/>
        </authorList>
    </citation>
    <scope>NUCLEOTIDE SEQUENCE [LARGE SCALE GENOMIC DNA]</scope>
    <source>
        <strain evidence="4">G536</strain>
    </source>
</reference>
<organism evidence="3 4">
    <name type="scientific">Xylaria flabelliformis</name>
    <dbReference type="NCBI Taxonomy" id="2512241"/>
    <lineage>
        <taxon>Eukaryota</taxon>
        <taxon>Fungi</taxon>
        <taxon>Dikarya</taxon>
        <taxon>Ascomycota</taxon>
        <taxon>Pezizomycotina</taxon>
        <taxon>Sordariomycetes</taxon>
        <taxon>Xylariomycetidae</taxon>
        <taxon>Xylariales</taxon>
        <taxon>Xylariaceae</taxon>
        <taxon>Xylaria</taxon>
    </lineage>
</organism>
<dbReference type="Proteomes" id="UP000319160">
    <property type="component" value="Unassembled WGS sequence"/>
</dbReference>
<evidence type="ECO:0000259" key="2">
    <source>
        <dbReference type="Pfam" id="PF06985"/>
    </source>
</evidence>
<dbReference type="PANTHER" id="PTHR24148:SF73">
    <property type="entry name" value="HET DOMAIN PROTEIN (AFU_ORTHOLOGUE AFUA_8G01020)"/>
    <property type="match status" value="1"/>
</dbReference>
<comment type="caution">
    <text evidence="3">The sequence shown here is derived from an EMBL/GenBank/DDBJ whole genome shotgun (WGS) entry which is preliminary data.</text>
</comment>
<evidence type="ECO:0000313" key="4">
    <source>
        <dbReference type="Proteomes" id="UP000319160"/>
    </source>
</evidence>
<dbReference type="PANTHER" id="PTHR24148">
    <property type="entry name" value="ANKYRIN REPEAT DOMAIN-CONTAINING PROTEIN 39 HOMOLOG-RELATED"/>
    <property type="match status" value="1"/>
</dbReference>
<sequence>MSRYTSNLVTLRARGLYTTTLETRLLKSATVQRLSLTFPNRLWRAYNSRSADWVATCFISVRIFVLRLLQWAQSGFYVLFVAAGLQFGDESVIILMYMSYLLVPFALFVSTFYDAAQELDQIELSAAQKANADIYASLPIGSDAKSESKFPTSTIRLLEIHPGSVELPISCTLKIANLSGAETCSYEALSYYWGPIDTSQIIYINQQRFRVSAAIFRAIYHLRTREKSRIVWIDAICVNQSDLVERSSQVLLMQQIYSKAASVIVWLGKSVQGLSRTLSDVRKESGDPYSHPINHNAVHYGATRVISCLLSRPWWTRVWVVQELASAKKAYIRCDGDEIIWEHFCLLVDRCVSMPYFQTKHVNYQDFLAIRGLREERLSTACSSSRKGEFSSGRLELQPNHSYDLLTMIYNFRAREATNPLDKVFAFQGLTGDTSSISRETIDYQSLSRVLVYPDYTRRASFLSIDLAKAHIRSTRTLSIIALAEFARQSDPRKPDNTNTNRQEYIPSWCPAFMNKESVREGLQLRPLWSGLPLSDYPDFAASGKMTLRDSIFNSEFSIPSPERDSRAMVDGYSYQLPVHVLPHLSLTIKEVGPAAGISLGNLSRMTRLVLMRRESTIAPSFRSSLSWESVLPSWRKLARKGYRVRNTGTAHQSANDSGVPFEELFNLTITGGKFACVPRPSVSESEPERGDISIGATAGQAAPNSNPHTRPQLYDRTRADACTGRRFFITDSGHMGLGPANLAVGDEVHVILGLQIPAILRKASKDSDRGMDYCGASDNDWLYVGQAYVHELMNYKGVLEDDIQTGKVQLQELLLV</sequence>
<dbReference type="Pfam" id="PF06985">
    <property type="entry name" value="HET"/>
    <property type="match status" value="1"/>
</dbReference>
<keyword evidence="4" id="KW-1185">Reference proteome</keyword>
<feature type="domain" description="Heterokaryon incompatibility" evidence="2">
    <location>
        <begin position="186"/>
        <end position="323"/>
    </location>
</feature>
<protein>
    <recommendedName>
        <fullName evidence="2">Heterokaryon incompatibility domain-containing protein</fullName>
    </recommendedName>
</protein>
<accession>A0A553HPD7</accession>
<dbReference type="EMBL" id="VFLP01000062">
    <property type="protein sequence ID" value="TRX89822.1"/>
    <property type="molecule type" value="Genomic_DNA"/>
</dbReference>
<evidence type="ECO:0000256" key="1">
    <source>
        <dbReference type="SAM" id="Phobius"/>
    </source>
</evidence>
<feature type="transmembrane region" description="Helical" evidence="1">
    <location>
        <begin position="92"/>
        <end position="113"/>
    </location>
</feature>
<keyword evidence="1" id="KW-0472">Membrane</keyword>
<dbReference type="OrthoDB" id="2157530at2759"/>
<keyword evidence="1" id="KW-1133">Transmembrane helix</keyword>
<dbReference type="Pfam" id="PF26639">
    <property type="entry name" value="Het-6_barrel"/>
    <property type="match status" value="1"/>
</dbReference>